<evidence type="ECO:0000259" key="1">
    <source>
        <dbReference type="Pfam" id="PF00248"/>
    </source>
</evidence>
<organism evidence="2 3">
    <name type="scientific">Deinococcus phoenicis</name>
    <dbReference type="NCBI Taxonomy" id="1476583"/>
    <lineage>
        <taxon>Bacteria</taxon>
        <taxon>Thermotogati</taxon>
        <taxon>Deinococcota</taxon>
        <taxon>Deinococci</taxon>
        <taxon>Deinococcales</taxon>
        <taxon>Deinococcaceae</taxon>
        <taxon>Deinococcus</taxon>
    </lineage>
</organism>
<accession>A0A016QK39</accession>
<keyword evidence="3" id="KW-1185">Reference proteome</keyword>
<sequence length="55" mass="5786">MATAWLLLPGVTAPIIGASKLPHLEDAVAALNVKLTSGDLRALEELYQPHPVLGI</sequence>
<dbReference type="eggNOG" id="COG0667">
    <property type="taxonomic scope" value="Bacteria"/>
</dbReference>
<dbReference type="SUPFAM" id="SSF51430">
    <property type="entry name" value="NAD(P)-linked oxidoreductase"/>
    <property type="match status" value="1"/>
</dbReference>
<name>A0A016QK39_9DEIO</name>
<dbReference type="InterPro" id="IPR023210">
    <property type="entry name" value="NADP_OxRdtase_dom"/>
</dbReference>
<gene>
    <name evidence="2" type="ORF">DEIPH_ctg103orf0038</name>
</gene>
<dbReference type="Pfam" id="PF00248">
    <property type="entry name" value="Aldo_ket_red"/>
    <property type="match status" value="1"/>
</dbReference>
<dbReference type="PATRIC" id="fig|1476583.3.peg.3458"/>
<dbReference type="Gene3D" id="3.20.20.100">
    <property type="entry name" value="NADP-dependent oxidoreductase domain"/>
    <property type="match status" value="1"/>
</dbReference>
<evidence type="ECO:0000313" key="2">
    <source>
        <dbReference type="EMBL" id="EYB66510.1"/>
    </source>
</evidence>
<evidence type="ECO:0000313" key="3">
    <source>
        <dbReference type="Proteomes" id="UP000020492"/>
    </source>
</evidence>
<feature type="domain" description="NADP-dependent oxidoreductase" evidence="1">
    <location>
        <begin position="1"/>
        <end position="47"/>
    </location>
</feature>
<dbReference type="InterPro" id="IPR036812">
    <property type="entry name" value="NAD(P)_OxRdtase_dom_sf"/>
</dbReference>
<dbReference type="AlphaFoldDB" id="A0A016QK39"/>
<dbReference type="EMBL" id="JHAC01000082">
    <property type="protein sequence ID" value="EYB66510.1"/>
    <property type="molecule type" value="Genomic_DNA"/>
</dbReference>
<comment type="caution">
    <text evidence="2">The sequence shown here is derived from an EMBL/GenBank/DDBJ whole genome shotgun (WGS) entry which is preliminary data.</text>
</comment>
<dbReference type="STRING" id="1476583.DEIPH_ctg103orf0038"/>
<reference evidence="2 3" key="1">
    <citation type="submission" date="2014-03" db="EMBL/GenBank/DDBJ databases">
        <title>Draft genome sequence of Deinococcus phoenicis 1P10ME.</title>
        <authorList>
            <person name="Stepanov V.G."/>
            <person name="Vaishampayan P."/>
            <person name="Venkateswaran K."/>
            <person name="Fox G.E."/>
        </authorList>
    </citation>
    <scope>NUCLEOTIDE SEQUENCE [LARGE SCALE GENOMIC DNA]</scope>
    <source>
        <strain evidence="2 3">1P10ME</strain>
    </source>
</reference>
<protein>
    <recommendedName>
        <fullName evidence="1">NADP-dependent oxidoreductase domain-containing protein</fullName>
    </recommendedName>
</protein>
<dbReference type="Proteomes" id="UP000020492">
    <property type="component" value="Unassembled WGS sequence"/>
</dbReference>
<proteinExistence type="predicted"/>